<evidence type="ECO:0000313" key="3">
    <source>
        <dbReference type="Proteomes" id="UP000054279"/>
    </source>
</evidence>
<dbReference type="Proteomes" id="UP000054279">
    <property type="component" value="Unassembled WGS sequence"/>
</dbReference>
<feature type="compositionally biased region" description="Basic and acidic residues" evidence="1">
    <location>
        <begin position="77"/>
        <end position="88"/>
    </location>
</feature>
<proteinExistence type="predicted"/>
<evidence type="ECO:0000313" key="2">
    <source>
        <dbReference type="EMBL" id="KIJ25140.1"/>
    </source>
</evidence>
<accession>A0A0C9UIR7</accession>
<dbReference type="AlphaFoldDB" id="A0A0C9UIR7"/>
<sequence length="385" mass="44934">MALPSLKLAIRHILTPQTYPTNPRKLTFEDPDEWESWLASECAVYTNWRFKKDIPQAQSNRKRKFEWKRLYECDHAGSPRDRRDENLSPKKRRKTGPSIKVRCNAKIEVYQLVGSNVVTVDHYWQHNNHDPATLVNMKMSRNPDAVRHWLDARVHEGFDSKVIKAMIRMTSEELAEITKEVDSLPYSIKISAQDIYNATKRKAMATTYLSPDPDESIRLWMDALRKKGWTVAYEPTPGEESRQGFTIQLCSKWQKSLIPHYGETVCLDSTHNTCKGPLREKMFLSTILARDRVTGKGVPLAWMITNLESHYPLVQFLKWLRTECSFSPRTIMIDCSDTEALAIKLAFSDLIISILFCYWHLWEAWDVGLWYTVDRYMRGIVDRIQ</sequence>
<name>A0A0C9UIR7_SPHS4</name>
<dbReference type="OrthoDB" id="3343842at2759"/>
<protein>
    <recommendedName>
        <fullName evidence="4">MULE transposase domain-containing protein</fullName>
    </recommendedName>
</protein>
<reference evidence="2 3" key="1">
    <citation type="submission" date="2014-06" db="EMBL/GenBank/DDBJ databases">
        <title>Evolutionary Origins and Diversification of the Mycorrhizal Mutualists.</title>
        <authorList>
            <consortium name="DOE Joint Genome Institute"/>
            <consortium name="Mycorrhizal Genomics Consortium"/>
            <person name="Kohler A."/>
            <person name="Kuo A."/>
            <person name="Nagy L.G."/>
            <person name="Floudas D."/>
            <person name="Copeland A."/>
            <person name="Barry K.W."/>
            <person name="Cichocki N."/>
            <person name="Veneault-Fourrey C."/>
            <person name="LaButti K."/>
            <person name="Lindquist E.A."/>
            <person name="Lipzen A."/>
            <person name="Lundell T."/>
            <person name="Morin E."/>
            <person name="Murat C."/>
            <person name="Riley R."/>
            <person name="Ohm R."/>
            <person name="Sun H."/>
            <person name="Tunlid A."/>
            <person name="Henrissat B."/>
            <person name="Grigoriev I.V."/>
            <person name="Hibbett D.S."/>
            <person name="Martin F."/>
        </authorList>
    </citation>
    <scope>NUCLEOTIDE SEQUENCE [LARGE SCALE GENOMIC DNA]</scope>
    <source>
        <strain evidence="2 3">SS14</strain>
    </source>
</reference>
<dbReference type="EMBL" id="KN837431">
    <property type="protein sequence ID" value="KIJ25140.1"/>
    <property type="molecule type" value="Genomic_DNA"/>
</dbReference>
<keyword evidence="3" id="KW-1185">Reference proteome</keyword>
<evidence type="ECO:0000256" key="1">
    <source>
        <dbReference type="SAM" id="MobiDB-lite"/>
    </source>
</evidence>
<organism evidence="2 3">
    <name type="scientific">Sphaerobolus stellatus (strain SS14)</name>
    <dbReference type="NCBI Taxonomy" id="990650"/>
    <lineage>
        <taxon>Eukaryota</taxon>
        <taxon>Fungi</taxon>
        <taxon>Dikarya</taxon>
        <taxon>Basidiomycota</taxon>
        <taxon>Agaricomycotina</taxon>
        <taxon>Agaricomycetes</taxon>
        <taxon>Phallomycetidae</taxon>
        <taxon>Geastrales</taxon>
        <taxon>Sphaerobolaceae</taxon>
        <taxon>Sphaerobolus</taxon>
    </lineage>
</organism>
<dbReference type="HOGENOM" id="CLU_060595_0_0_1"/>
<feature type="region of interest" description="Disordered" evidence="1">
    <location>
        <begin position="77"/>
        <end position="98"/>
    </location>
</feature>
<evidence type="ECO:0008006" key="4">
    <source>
        <dbReference type="Google" id="ProtNLM"/>
    </source>
</evidence>
<gene>
    <name evidence="2" type="ORF">M422DRAFT_273916</name>
</gene>